<dbReference type="EMBL" id="JAERTY010000018">
    <property type="protein sequence ID" value="MBL1411504.1"/>
    <property type="molecule type" value="Genomic_DNA"/>
</dbReference>
<dbReference type="Gene3D" id="1.10.260.40">
    <property type="entry name" value="lambda repressor-like DNA-binding domains"/>
    <property type="match status" value="1"/>
</dbReference>
<evidence type="ECO:0000313" key="3">
    <source>
        <dbReference type="Proteomes" id="UP000625283"/>
    </source>
</evidence>
<dbReference type="SUPFAM" id="SSF47413">
    <property type="entry name" value="lambda repressor-like DNA-binding domains"/>
    <property type="match status" value="1"/>
</dbReference>
<evidence type="ECO:0000313" key="2">
    <source>
        <dbReference type="EMBL" id="MBL1411504.1"/>
    </source>
</evidence>
<dbReference type="InterPro" id="IPR001387">
    <property type="entry name" value="Cro/C1-type_HTH"/>
</dbReference>
<dbReference type="CDD" id="cd00093">
    <property type="entry name" value="HTH_XRE"/>
    <property type="match status" value="1"/>
</dbReference>
<proteinExistence type="predicted"/>
<comment type="caution">
    <text evidence="2">The sequence shown here is derived from an EMBL/GenBank/DDBJ whole genome shotgun (WGS) entry which is preliminary data.</text>
</comment>
<gene>
    <name evidence="2" type="ORF">JKG61_22285</name>
</gene>
<dbReference type="Pfam" id="PF01381">
    <property type="entry name" value="HTH_3"/>
    <property type="match status" value="1"/>
</dbReference>
<dbReference type="PROSITE" id="PS50943">
    <property type="entry name" value="HTH_CROC1"/>
    <property type="match status" value="1"/>
</dbReference>
<dbReference type="RefSeq" id="WP_202105219.1">
    <property type="nucleotide sequence ID" value="NZ_JAERTY010000018.1"/>
</dbReference>
<organism evidence="2 3">
    <name type="scientific">Sphingobacterium faecale</name>
    <dbReference type="NCBI Taxonomy" id="2803775"/>
    <lineage>
        <taxon>Bacteria</taxon>
        <taxon>Pseudomonadati</taxon>
        <taxon>Bacteroidota</taxon>
        <taxon>Sphingobacteriia</taxon>
        <taxon>Sphingobacteriales</taxon>
        <taxon>Sphingobacteriaceae</taxon>
        <taxon>Sphingobacterium</taxon>
    </lineage>
</organism>
<accession>A0ABS1RB96</accession>
<keyword evidence="3" id="KW-1185">Reference proteome</keyword>
<dbReference type="Proteomes" id="UP000625283">
    <property type="component" value="Unassembled WGS sequence"/>
</dbReference>
<protein>
    <submittedName>
        <fullName evidence="2">Helix-turn-helix transcriptional regulator</fullName>
    </submittedName>
</protein>
<reference evidence="2 3" key="1">
    <citation type="submission" date="2021-01" db="EMBL/GenBank/DDBJ databases">
        <title>C459-1 draft genome sequence.</title>
        <authorList>
            <person name="Zhang X.-F."/>
        </authorList>
    </citation>
    <scope>NUCLEOTIDE SEQUENCE [LARGE SCALE GENOMIC DNA]</scope>
    <source>
        <strain evidence="3">C459-1</strain>
    </source>
</reference>
<dbReference type="SMART" id="SM00530">
    <property type="entry name" value="HTH_XRE"/>
    <property type="match status" value="1"/>
</dbReference>
<name>A0ABS1RB96_9SPHI</name>
<sequence length="169" mass="19571">MELTIEVLQPNIIEIRDATGLSQENFALLCEFSRSTLTNIENGKSLPSTTTINKISGFTNIGLEKITKRDFIPPINLREKLQKKYSNDPTKSVLLEQVPSVPYIIKYRLLKTTFLDSFRERLEILTYIKNKYGWEINPNTLTTNLKRLNNKLIIVPNPKHNKGYVYKKL</sequence>
<feature type="domain" description="HTH cro/C1-type" evidence="1">
    <location>
        <begin position="12"/>
        <end position="66"/>
    </location>
</feature>
<dbReference type="InterPro" id="IPR010982">
    <property type="entry name" value="Lambda_DNA-bd_dom_sf"/>
</dbReference>
<evidence type="ECO:0000259" key="1">
    <source>
        <dbReference type="PROSITE" id="PS50943"/>
    </source>
</evidence>